<organism evidence="1 2">
    <name type="scientific">Plasmodium malariae</name>
    <dbReference type="NCBI Taxonomy" id="5858"/>
    <lineage>
        <taxon>Eukaryota</taxon>
        <taxon>Sar</taxon>
        <taxon>Alveolata</taxon>
        <taxon>Apicomplexa</taxon>
        <taxon>Aconoidasida</taxon>
        <taxon>Haemosporida</taxon>
        <taxon>Plasmodiidae</taxon>
        <taxon>Plasmodium</taxon>
        <taxon>Plasmodium (Plasmodium)</taxon>
    </lineage>
</organism>
<dbReference type="Proteomes" id="UP000219799">
    <property type="component" value="Chromosome 5"/>
</dbReference>
<name>A0A1C3KM02_PLAMA</name>
<reference evidence="1 2" key="1">
    <citation type="submission" date="2016-06" db="EMBL/GenBank/DDBJ databases">
        <authorList>
            <consortium name="Pathogen Informatics"/>
        </authorList>
    </citation>
    <scope>NUCLEOTIDE SEQUENCE [LARGE SCALE GENOMIC DNA]</scope>
    <source>
        <strain evidence="1">PmlGA01</strain>
    </source>
</reference>
<proteinExistence type="predicted"/>
<gene>
    <name evidence="1" type="primary">PmlGA01_050025300</name>
    <name evidence="1" type="ORF">PMLGA01_050025300</name>
</gene>
<evidence type="ECO:0000313" key="1">
    <source>
        <dbReference type="EMBL" id="SBT75026.1"/>
    </source>
</evidence>
<accession>A0A1C3KM02</accession>
<sequence length="114" mass="13224">MDIHNMSSSITESKNNLLKGVGNAETARTLLELLMNNSEGFNFKVTVNDNREFYGSLEYVDKYYLFLTKSEERYVGNPPYVRNCGDILIPLKITKSIEIEKSYFDNCYEKLKNM</sequence>
<protein>
    <submittedName>
        <fullName evidence="1">Uncharacterized protein</fullName>
    </submittedName>
</protein>
<dbReference type="InterPro" id="IPR010920">
    <property type="entry name" value="LSM_dom_sf"/>
</dbReference>
<dbReference type="SUPFAM" id="SSF50182">
    <property type="entry name" value="Sm-like ribonucleoproteins"/>
    <property type="match status" value="1"/>
</dbReference>
<dbReference type="VEuPathDB" id="PlasmoDB:PmUG01_05035900"/>
<evidence type="ECO:0000313" key="2">
    <source>
        <dbReference type="Proteomes" id="UP000219799"/>
    </source>
</evidence>
<dbReference type="AlphaFoldDB" id="A0A1C3KM02"/>
<dbReference type="EMBL" id="LT594493">
    <property type="protein sequence ID" value="SBT75026.1"/>
    <property type="molecule type" value="Genomic_DNA"/>
</dbReference>